<evidence type="ECO:0000313" key="2">
    <source>
        <dbReference type="Proteomes" id="UP000195667"/>
    </source>
</evidence>
<dbReference type="AlphaFoldDB" id="A0A1R4H478"/>
<gene>
    <name evidence="1" type="ORF">CRENPOLYSF1_170059</name>
</gene>
<accession>A0A1R4H478</accession>
<proteinExistence type="predicted"/>
<protein>
    <submittedName>
        <fullName evidence="1">Uncharacterized protein</fullName>
    </submittedName>
</protein>
<evidence type="ECO:0000313" key="1">
    <source>
        <dbReference type="EMBL" id="SJM91019.1"/>
    </source>
</evidence>
<keyword evidence="2" id="KW-1185">Reference proteome</keyword>
<dbReference type="Proteomes" id="UP000195667">
    <property type="component" value="Unassembled WGS sequence"/>
</dbReference>
<organism evidence="1 2">
    <name type="scientific">Crenothrix polyspora</name>
    <dbReference type="NCBI Taxonomy" id="360316"/>
    <lineage>
        <taxon>Bacteria</taxon>
        <taxon>Pseudomonadati</taxon>
        <taxon>Pseudomonadota</taxon>
        <taxon>Gammaproteobacteria</taxon>
        <taxon>Methylococcales</taxon>
        <taxon>Crenotrichaceae</taxon>
        <taxon>Crenothrix</taxon>
    </lineage>
</organism>
<reference evidence="2" key="1">
    <citation type="submission" date="2017-02" db="EMBL/GenBank/DDBJ databases">
        <authorList>
            <person name="Daims H."/>
        </authorList>
    </citation>
    <scope>NUCLEOTIDE SEQUENCE [LARGE SCALE GENOMIC DNA]</scope>
</reference>
<dbReference type="EMBL" id="FUKI01000079">
    <property type="protein sequence ID" value="SJM91019.1"/>
    <property type="molecule type" value="Genomic_DNA"/>
</dbReference>
<sequence>MAAKQAGLPDMTALFFAILY</sequence>
<name>A0A1R4H478_9GAMM</name>